<dbReference type="EMBL" id="MN577573">
    <property type="protein sequence ID" value="QGT51139.1"/>
    <property type="molecule type" value="Genomic_DNA"/>
</dbReference>
<proteinExistence type="predicted"/>
<sequence>MAKLTVEEVYRGDKYNVMGNAFKELVNLCENIGALEDLQTATELLVCKHTLIVAKKTIEEGDSISDIPELRLPSLRMEGN</sequence>
<accession>A0A650EMZ0</accession>
<gene>
    <name evidence="1" type="ORF">Firmicute1046_2150</name>
</gene>
<evidence type="ECO:0000313" key="1">
    <source>
        <dbReference type="EMBL" id="QGT51139.1"/>
    </source>
</evidence>
<protein>
    <submittedName>
        <fullName evidence="1">Uncharacterized protein</fullName>
    </submittedName>
</protein>
<organism evidence="1">
    <name type="scientific">uncultured Bacillota bacterium</name>
    <dbReference type="NCBI Taxonomy" id="344338"/>
    <lineage>
        <taxon>Bacteria</taxon>
        <taxon>Bacillati</taxon>
        <taxon>Bacillota</taxon>
        <taxon>environmental samples</taxon>
    </lineage>
</organism>
<dbReference type="AlphaFoldDB" id="A0A650EMZ0"/>
<reference evidence="1" key="1">
    <citation type="journal article" date="2020" name="J. ISSAAS">
        <title>Lactobacilli and other gastrointestinal microbiota of Peromyscus leucopus, reservoir host for agents of Lyme disease and other zoonoses in North America.</title>
        <authorList>
            <person name="Milovic A."/>
            <person name="Bassam K."/>
            <person name="Shao H."/>
            <person name="Chatzistamou I."/>
            <person name="Tufts D.M."/>
            <person name="Diuk-Wasser M."/>
            <person name="Barbour A.G."/>
        </authorList>
    </citation>
    <scope>NUCLEOTIDE SEQUENCE</scope>
    <source>
        <strain evidence="1">LL40</strain>
    </source>
</reference>
<name>A0A650EMZ0_9FIRM</name>